<comment type="caution">
    <text evidence="2">The sequence shown here is derived from an EMBL/GenBank/DDBJ whole genome shotgun (WGS) entry which is preliminary data.</text>
</comment>
<gene>
    <name evidence="2" type="ORF">PF010_g23146</name>
</gene>
<dbReference type="AlphaFoldDB" id="A0A6G0K6Z9"/>
<reference evidence="2 3" key="1">
    <citation type="submission" date="2018-09" db="EMBL/GenBank/DDBJ databases">
        <title>Genomic investigation of the strawberry pathogen Phytophthora fragariae indicates pathogenicity is determined by transcriptional variation in three key races.</title>
        <authorList>
            <person name="Adams T.M."/>
            <person name="Armitage A.D."/>
            <person name="Sobczyk M.K."/>
            <person name="Bates H.J."/>
            <person name="Dunwell J.M."/>
            <person name="Nellist C.F."/>
            <person name="Harrison R.J."/>
        </authorList>
    </citation>
    <scope>NUCLEOTIDE SEQUENCE [LARGE SCALE GENOMIC DNA]</scope>
    <source>
        <strain evidence="2 3">ONT-3</strain>
    </source>
</reference>
<name>A0A6G0K6Z9_9STRA</name>
<feature type="region of interest" description="Disordered" evidence="1">
    <location>
        <begin position="1"/>
        <end position="27"/>
    </location>
</feature>
<dbReference type="Proteomes" id="UP000488956">
    <property type="component" value="Unassembled WGS sequence"/>
</dbReference>
<evidence type="ECO:0000313" key="2">
    <source>
        <dbReference type="EMBL" id="KAE9078383.1"/>
    </source>
</evidence>
<evidence type="ECO:0000313" key="3">
    <source>
        <dbReference type="Proteomes" id="UP000488956"/>
    </source>
</evidence>
<evidence type="ECO:0000256" key="1">
    <source>
        <dbReference type="SAM" id="MobiDB-lite"/>
    </source>
</evidence>
<accession>A0A6G0K6Z9</accession>
<protein>
    <submittedName>
        <fullName evidence="2">Uncharacterized protein</fullName>
    </submittedName>
</protein>
<feature type="region of interest" description="Disordered" evidence="1">
    <location>
        <begin position="52"/>
        <end position="79"/>
    </location>
</feature>
<dbReference type="EMBL" id="QXFX01002305">
    <property type="protein sequence ID" value="KAE9078383.1"/>
    <property type="molecule type" value="Genomic_DNA"/>
</dbReference>
<sequence>MTYTTSTRTPTSAPRAASTPSAFRRAFNGSHKTPFAGIASCACKAQEAWVSTKRRSRFNNNNRSAKRSKPMIRSKQISS</sequence>
<proteinExistence type="predicted"/>
<organism evidence="2 3">
    <name type="scientific">Phytophthora fragariae</name>
    <dbReference type="NCBI Taxonomy" id="53985"/>
    <lineage>
        <taxon>Eukaryota</taxon>
        <taxon>Sar</taxon>
        <taxon>Stramenopiles</taxon>
        <taxon>Oomycota</taxon>
        <taxon>Peronosporomycetes</taxon>
        <taxon>Peronosporales</taxon>
        <taxon>Peronosporaceae</taxon>
        <taxon>Phytophthora</taxon>
    </lineage>
</organism>